<dbReference type="EMBL" id="QJKJ01004297">
    <property type="protein sequence ID" value="RDX94742.1"/>
    <property type="molecule type" value="Genomic_DNA"/>
</dbReference>
<dbReference type="PRINTS" id="PR00404">
    <property type="entry name" value="MADSDOMAIN"/>
</dbReference>
<dbReference type="PROSITE" id="PS51297">
    <property type="entry name" value="K_BOX"/>
    <property type="match status" value="1"/>
</dbReference>
<dbReference type="InterPro" id="IPR050142">
    <property type="entry name" value="MADS-box/MEF2_TF"/>
</dbReference>
<organism evidence="9 10">
    <name type="scientific">Mucuna pruriens</name>
    <name type="common">Velvet bean</name>
    <name type="synonym">Dolichos pruriens</name>
    <dbReference type="NCBI Taxonomy" id="157652"/>
    <lineage>
        <taxon>Eukaryota</taxon>
        <taxon>Viridiplantae</taxon>
        <taxon>Streptophyta</taxon>
        <taxon>Embryophyta</taxon>
        <taxon>Tracheophyta</taxon>
        <taxon>Spermatophyta</taxon>
        <taxon>Magnoliopsida</taxon>
        <taxon>eudicotyledons</taxon>
        <taxon>Gunneridae</taxon>
        <taxon>Pentapetalae</taxon>
        <taxon>rosids</taxon>
        <taxon>fabids</taxon>
        <taxon>Fabales</taxon>
        <taxon>Fabaceae</taxon>
        <taxon>Papilionoideae</taxon>
        <taxon>50 kb inversion clade</taxon>
        <taxon>NPAAA clade</taxon>
        <taxon>indigoferoid/millettioid clade</taxon>
        <taxon>Phaseoleae</taxon>
        <taxon>Mucuna</taxon>
    </lineage>
</organism>
<evidence type="ECO:0000256" key="5">
    <source>
        <dbReference type="ARBA" id="ARBA00023242"/>
    </source>
</evidence>
<dbReference type="Pfam" id="PF01486">
    <property type="entry name" value="K-box"/>
    <property type="match status" value="1"/>
</dbReference>
<comment type="subcellular location">
    <subcellularLocation>
        <location evidence="1">Nucleus</location>
    </subcellularLocation>
</comment>
<keyword evidence="6" id="KW-0175">Coiled coil</keyword>
<evidence type="ECO:0000256" key="1">
    <source>
        <dbReference type="ARBA" id="ARBA00004123"/>
    </source>
</evidence>
<evidence type="ECO:0000256" key="2">
    <source>
        <dbReference type="ARBA" id="ARBA00023015"/>
    </source>
</evidence>
<sequence>MGRGRVELKRIENKINRQVTFSKRRNGLLKKAKELSVLCDAEVALVIFSSRGKLSTFPTATASIIKTYERYRKCSLHRDDSVELESQSWYQEVSVLKTKYESLQRTQRHLLGEDLGPLNIKELQNIEKQLEKALLQARQRKIQIVIEQIEELRRKERHLGDLNKQLRLKLEGYGFNLKAIESLWSSTSTTAGDGSFPLQPSQTYNPMDLQAEPFLQIGSYKHAELCVLCKKLNLTYTYLCDSKKGGTRLLSHPLSKRAWLVRLILPRDGFFDLIWVLNSHCYQEKNVSSGPVWEVYRFLMHGIQI</sequence>
<keyword evidence="4" id="KW-0804">Transcription</keyword>
<dbReference type="CDD" id="cd00265">
    <property type="entry name" value="MADS_MEF2_like"/>
    <property type="match status" value="1"/>
</dbReference>
<feature type="domain" description="K-box" evidence="8">
    <location>
        <begin position="86"/>
        <end position="176"/>
    </location>
</feature>
<reference evidence="9" key="1">
    <citation type="submission" date="2018-05" db="EMBL/GenBank/DDBJ databases">
        <title>Draft genome of Mucuna pruriens seed.</title>
        <authorList>
            <person name="Nnadi N.E."/>
            <person name="Vos R."/>
            <person name="Hasami M.H."/>
            <person name="Devisetty U.K."/>
            <person name="Aguiy J.C."/>
        </authorList>
    </citation>
    <scope>NUCLEOTIDE SEQUENCE [LARGE SCALE GENOMIC DNA]</scope>
    <source>
        <strain evidence="9">JCA_2017</strain>
    </source>
</reference>
<dbReference type="AlphaFoldDB" id="A0A371GW07"/>
<keyword evidence="10" id="KW-1185">Reference proteome</keyword>
<evidence type="ECO:0000256" key="6">
    <source>
        <dbReference type="SAM" id="Coils"/>
    </source>
</evidence>
<accession>A0A371GW07</accession>
<feature type="non-terminal residue" evidence="9">
    <location>
        <position position="1"/>
    </location>
</feature>
<dbReference type="InterPro" id="IPR002487">
    <property type="entry name" value="TF_Kbox"/>
</dbReference>
<dbReference type="GO" id="GO:0046983">
    <property type="term" value="F:protein dimerization activity"/>
    <property type="evidence" value="ECO:0007669"/>
    <property type="project" value="InterPro"/>
</dbReference>
<feature type="domain" description="MADS-box" evidence="7">
    <location>
        <begin position="1"/>
        <end position="61"/>
    </location>
</feature>
<name>A0A371GW07_MUCPR</name>
<protein>
    <submittedName>
        <fullName evidence="9">MADS-box transcription factor 6</fullName>
    </submittedName>
</protein>
<keyword evidence="3" id="KW-0238">DNA-binding</keyword>
<evidence type="ECO:0000313" key="9">
    <source>
        <dbReference type="EMBL" id="RDX94742.1"/>
    </source>
</evidence>
<gene>
    <name evidence="9" type="primary">MADS6</name>
    <name evidence="9" type="ORF">CR513_22843</name>
</gene>
<proteinExistence type="predicted"/>
<dbReference type="PROSITE" id="PS00350">
    <property type="entry name" value="MADS_BOX_1"/>
    <property type="match status" value="1"/>
</dbReference>
<evidence type="ECO:0000256" key="3">
    <source>
        <dbReference type="ARBA" id="ARBA00023125"/>
    </source>
</evidence>
<dbReference type="InterPro" id="IPR002100">
    <property type="entry name" value="TF_MADSbox"/>
</dbReference>
<dbReference type="PROSITE" id="PS50066">
    <property type="entry name" value="MADS_BOX_2"/>
    <property type="match status" value="1"/>
</dbReference>
<dbReference type="Pfam" id="PF00319">
    <property type="entry name" value="SRF-TF"/>
    <property type="match status" value="1"/>
</dbReference>
<dbReference type="Proteomes" id="UP000257109">
    <property type="component" value="Unassembled WGS sequence"/>
</dbReference>
<keyword evidence="2" id="KW-0805">Transcription regulation</keyword>
<dbReference type="GO" id="GO:0005634">
    <property type="term" value="C:nucleus"/>
    <property type="evidence" value="ECO:0007669"/>
    <property type="project" value="UniProtKB-SubCell"/>
</dbReference>
<dbReference type="GO" id="GO:0045944">
    <property type="term" value="P:positive regulation of transcription by RNA polymerase II"/>
    <property type="evidence" value="ECO:0007669"/>
    <property type="project" value="InterPro"/>
</dbReference>
<dbReference type="PANTHER" id="PTHR48019">
    <property type="entry name" value="SERUM RESPONSE FACTOR HOMOLOG"/>
    <property type="match status" value="1"/>
</dbReference>
<evidence type="ECO:0000259" key="7">
    <source>
        <dbReference type="PROSITE" id="PS50066"/>
    </source>
</evidence>
<dbReference type="OrthoDB" id="1898716at2759"/>
<comment type="caution">
    <text evidence="9">The sequence shown here is derived from an EMBL/GenBank/DDBJ whole genome shotgun (WGS) entry which is preliminary data.</text>
</comment>
<dbReference type="Gene3D" id="3.40.1810.10">
    <property type="entry name" value="Transcription factor, MADS-box"/>
    <property type="match status" value="1"/>
</dbReference>
<dbReference type="InterPro" id="IPR036879">
    <property type="entry name" value="TF_MADSbox_sf"/>
</dbReference>
<dbReference type="GO" id="GO:0003700">
    <property type="term" value="F:DNA-binding transcription factor activity"/>
    <property type="evidence" value="ECO:0007669"/>
    <property type="project" value="InterPro"/>
</dbReference>
<dbReference type="InterPro" id="IPR033896">
    <property type="entry name" value="MEF2-like_N"/>
</dbReference>
<dbReference type="FunFam" id="3.40.1810.10:FF:000003">
    <property type="entry name" value="MADS-box transcription factor MADS-MC"/>
    <property type="match status" value="1"/>
</dbReference>
<evidence type="ECO:0000259" key="8">
    <source>
        <dbReference type="PROSITE" id="PS51297"/>
    </source>
</evidence>
<evidence type="ECO:0000256" key="4">
    <source>
        <dbReference type="ARBA" id="ARBA00023163"/>
    </source>
</evidence>
<dbReference type="GO" id="GO:0000977">
    <property type="term" value="F:RNA polymerase II transcription regulatory region sequence-specific DNA binding"/>
    <property type="evidence" value="ECO:0007669"/>
    <property type="project" value="InterPro"/>
</dbReference>
<evidence type="ECO:0000313" key="10">
    <source>
        <dbReference type="Proteomes" id="UP000257109"/>
    </source>
</evidence>
<feature type="coiled-coil region" evidence="6">
    <location>
        <begin position="120"/>
        <end position="169"/>
    </location>
</feature>
<keyword evidence="5" id="KW-0539">Nucleus</keyword>
<dbReference type="SMART" id="SM00432">
    <property type="entry name" value="MADS"/>
    <property type="match status" value="1"/>
</dbReference>
<dbReference type="SUPFAM" id="SSF55455">
    <property type="entry name" value="SRF-like"/>
    <property type="match status" value="1"/>
</dbReference>